<evidence type="ECO:0000259" key="1">
    <source>
        <dbReference type="Pfam" id="PF01636"/>
    </source>
</evidence>
<feature type="domain" description="Aminoglycoside phosphotransferase" evidence="1">
    <location>
        <begin position="49"/>
        <end position="172"/>
    </location>
</feature>
<dbReference type="Proteomes" id="UP000053257">
    <property type="component" value="Unassembled WGS sequence"/>
</dbReference>
<dbReference type="InterPro" id="IPR002575">
    <property type="entry name" value="Aminoglycoside_PTrfase"/>
</dbReference>
<name>A0A0C3PMB3_PHLG1</name>
<dbReference type="Gene3D" id="3.90.1200.10">
    <property type="match status" value="1"/>
</dbReference>
<dbReference type="Gene3D" id="3.30.200.20">
    <property type="entry name" value="Phosphorylase Kinase, domain 1"/>
    <property type="match status" value="1"/>
</dbReference>
<dbReference type="InterPro" id="IPR051678">
    <property type="entry name" value="AGP_Transferase"/>
</dbReference>
<dbReference type="PANTHER" id="PTHR21310">
    <property type="entry name" value="AMINOGLYCOSIDE PHOSPHOTRANSFERASE-RELATED-RELATED"/>
    <property type="match status" value="1"/>
</dbReference>
<dbReference type="OrthoDB" id="10003767at2759"/>
<organism evidence="2 3">
    <name type="scientific">Phlebiopsis gigantea (strain 11061_1 CR5-6)</name>
    <name type="common">White-rot fungus</name>
    <name type="synonym">Peniophora gigantea</name>
    <dbReference type="NCBI Taxonomy" id="745531"/>
    <lineage>
        <taxon>Eukaryota</taxon>
        <taxon>Fungi</taxon>
        <taxon>Dikarya</taxon>
        <taxon>Basidiomycota</taxon>
        <taxon>Agaricomycotina</taxon>
        <taxon>Agaricomycetes</taxon>
        <taxon>Polyporales</taxon>
        <taxon>Phanerochaetaceae</taxon>
        <taxon>Phlebiopsis</taxon>
    </lineage>
</organism>
<accession>A0A0C3PMB3</accession>
<dbReference type="SUPFAM" id="SSF56112">
    <property type="entry name" value="Protein kinase-like (PK-like)"/>
    <property type="match status" value="1"/>
</dbReference>
<dbReference type="EMBL" id="KN840491">
    <property type="protein sequence ID" value="KIP07758.1"/>
    <property type="molecule type" value="Genomic_DNA"/>
</dbReference>
<reference evidence="2 3" key="1">
    <citation type="journal article" date="2014" name="PLoS Genet.">
        <title>Analysis of the Phlebiopsis gigantea genome, transcriptome and secretome provides insight into its pioneer colonization strategies of wood.</title>
        <authorList>
            <person name="Hori C."/>
            <person name="Ishida T."/>
            <person name="Igarashi K."/>
            <person name="Samejima M."/>
            <person name="Suzuki H."/>
            <person name="Master E."/>
            <person name="Ferreira P."/>
            <person name="Ruiz-Duenas F.J."/>
            <person name="Held B."/>
            <person name="Canessa P."/>
            <person name="Larrondo L.F."/>
            <person name="Schmoll M."/>
            <person name="Druzhinina I.S."/>
            <person name="Kubicek C.P."/>
            <person name="Gaskell J.A."/>
            <person name="Kersten P."/>
            <person name="St John F."/>
            <person name="Glasner J."/>
            <person name="Sabat G."/>
            <person name="Splinter BonDurant S."/>
            <person name="Syed K."/>
            <person name="Yadav J."/>
            <person name="Mgbeahuruike A.C."/>
            <person name="Kovalchuk A."/>
            <person name="Asiegbu F.O."/>
            <person name="Lackner G."/>
            <person name="Hoffmeister D."/>
            <person name="Rencoret J."/>
            <person name="Gutierrez A."/>
            <person name="Sun H."/>
            <person name="Lindquist E."/>
            <person name="Barry K."/>
            <person name="Riley R."/>
            <person name="Grigoriev I.V."/>
            <person name="Henrissat B."/>
            <person name="Kues U."/>
            <person name="Berka R.M."/>
            <person name="Martinez A.T."/>
            <person name="Covert S.F."/>
            <person name="Blanchette R.A."/>
            <person name="Cullen D."/>
        </authorList>
    </citation>
    <scope>NUCLEOTIDE SEQUENCE [LARGE SCALE GENOMIC DNA]</scope>
    <source>
        <strain evidence="2 3">11061_1 CR5-6</strain>
    </source>
</reference>
<dbReference type="AlphaFoldDB" id="A0A0C3PMB3"/>
<keyword evidence="3" id="KW-1185">Reference proteome</keyword>
<gene>
    <name evidence="2" type="ORF">PHLGIDRAFT_408172</name>
</gene>
<dbReference type="HOGENOM" id="CLU_043056_0_0_1"/>
<dbReference type="Pfam" id="PF01636">
    <property type="entry name" value="APH"/>
    <property type="match status" value="2"/>
</dbReference>
<feature type="domain" description="Aminoglycoside phosphotransferase" evidence="1">
    <location>
        <begin position="289"/>
        <end position="324"/>
    </location>
</feature>
<dbReference type="STRING" id="745531.A0A0C3PMB3"/>
<evidence type="ECO:0000313" key="3">
    <source>
        <dbReference type="Proteomes" id="UP000053257"/>
    </source>
</evidence>
<sequence>MPHSNDTLPYYYHSVQDIKDDFWAQTEPKVSALKTIISSHFACACGDLSLLDEGAYARVYETFLTTGRRLAARIILPARPVVKTEAEVATMDFVRAKTAIPIPQVHLFCSTRENPVGAEWMVMDFVSGERLIDCWDELSLEAKRRATKDLASVMSELYAFTSSQCGSLFRDDSLNDEGRAKRFGNPPSLPPTADSYNPSGQFKVGPINDFVFTEPLFSAPAERCGPFTSEQSFLEALAYANITDKDERVVKFLRDAREKVIELYTSLHELYRRDVESKLSNGFLATDIFHFSHGDLSDTNILVDKETGEITGLIDWEVSGFRPAWLAAGRAGPLGDHGHEDDDDDDEDDAGEREPCFCLYRMFYEDPCSNPAAVITPDDKEVRESFLAELHTHNDDLYIHHLYGKELREAYESLRYIFPGNIKVWLAMYHDYRWDASTMGEFPFDVKKWTIESYDWWKKIVDEGMRL</sequence>
<evidence type="ECO:0000313" key="2">
    <source>
        <dbReference type="EMBL" id="KIP07758.1"/>
    </source>
</evidence>
<proteinExistence type="predicted"/>
<protein>
    <recommendedName>
        <fullName evidence="1">Aminoglycoside phosphotransferase domain-containing protein</fullName>
    </recommendedName>
</protein>
<dbReference type="InterPro" id="IPR011009">
    <property type="entry name" value="Kinase-like_dom_sf"/>
</dbReference>
<dbReference type="PANTHER" id="PTHR21310:SF13">
    <property type="entry name" value="AMINOGLYCOSIDE PHOSPHOTRANSFERASE DOMAIN-CONTAINING PROTEIN"/>
    <property type="match status" value="1"/>
</dbReference>